<evidence type="ECO:0000256" key="1">
    <source>
        <dbReference type="SAM" id="SignalP"/>
    </source>
</evidence>
<sequence>MKRLKALLMATMTIIGLTFTVMAPSAAAVTPDGTQVACGRSGYGVGLYFNSDVSGSKRCIYGNVSNYAYNGTLCTSQGCPPYRYELDGRNGEGQTVKNNAASVYNYSGDVISIFFGSGWTGPWDSFPYYGYVGSALWYGNLHSTYNENASHRRTALG</sequence>
<gene>
    <name evidence="2" type="ORF">ACH407_32820</name>
</gene>
<feature type="chain" id="PRO_5045734436" evidence="1">
    <location>
        <begin position="24"/>
        <end position="157"/>
    </location>
</feature>
<comment type="caution">
    <text evidence="2">The sequence shown here is derived from an EMBL/GenBank/DDBJ whole genome shotgun (WGS) entry which is preliminary data.</text>
</comment>
<evidence type="ECO:0000313" key="2">
    <source>
        <dbReference type="EMBL" id="MFI1718332.1"/>
    </source>
</evidence>
<feature type="signal peptide" evidence="1">
    <location>
        <begin position="1"/>
        <end position="23"/>
    </location>
</feature>
<dbReference type="EMBL" id="JBIRUI010000021">
    <property type="protein sequence ID" value="MFI1718332.1"/>
    <property type="molecule type" value="Genomic_DNA"/>
</dbReference>
<reference evidence="2 3" key="1">
    <citation type="submission" date="2024-10" db="EMBL/GenBank/DDBJ databases">
        <title>The Natural Products Discovery Center: Release of the First 8490 Sequenced Strains for Exploring Actinobacteria Biosynthetic Diversity.</title>
        <authorList>
            <person name="Kalkreuter E."/>
            <person name="Kautsar S.A."/>
            <person name="Yang D."/>
            <person name="Bader C.D."/>
            <person name="Teijaro C.N."/>
            <person name="Fluegel L."/>
            <person name="Davis C.M."/>
            <person name="Simpson J.R."/>
            <person name="Lauterbach L."/>
            <person name="Steele A.D."/>
            <person name="Gui C."/>
            <person name="Meng S."/>
            <person name="Li G."/>
            <person name="Viehrig K."/>
            <person name="Ye F."/>
            <person name="Su P."/>
            <person name="Kiefer A.F."/>
            <person name="Nichols A."/>
            <person name="Cepeda A.J."/>
            <person name="Yan W."/>
            <person name="Fan B."/>
            <person name="Jiang Y."/>
            <person name="Adhikari A."/>
            <person name="Zheng C.-J."/>
            <person name="Schuster L."/>
            <person name="Cowan T.M."/>
            <person name="Smanski M.J."/>
            <person name="Chevrette M.G."/>
            <person name="De Carvalho L.P.S."/>
            <person name="Shen B."/>
        </authorList>
    </citation>
    <scope>NUCLEOTIDE SEQUENCE [LARGE SCALE GENOMIC DNA]</scope>
    <source>
        <strain evidence="2 3">NPDC020602</strain>
    </source>
</reference>
<dbReference type="RefSeq" id="WP_398712950.1">
    <property type="nucleotide sequence ID" value="NZ_JBIRUI010000021.1"/>
</dbReference>
<keyword evidence="3" id="KW-1185">Reference proteome</keyword>
<organism evidence="2 3">
    <name type="scientific">Streptomyces litmocidini</name>
    <dbReference type="NCBI Taxonomy" id="67318"/>
    <lineage>
        <taxon>Bacteria</taxon>
        <taxon>Bacillati</taxon>
        <taxon>Actinomycetota</taxon>
        <taxon>Actinomycetes</taxon>
        <taxon>Kitasatosporales</taxon>
        <taxon>Streptomycetaceae</taxon>
        <taxon>Streptomyces</taxon>
    </lineage>
</organism>
<proteinExistence type="predicted"/>
<keyword evidence="1" id="KW-0732">Signal</keyword>
<protein>
    <submittedName>
        <fullName evidence="2">Uncharacterized protein</fullName>
    </submittedName>
</protein>
<name>A0ABW7UJ33_9ACTN</name>
<accession>A0ABW7UJ33</accession>
<evidence type="ECO:0000313" key="3">
    <source>
        <dbReference type="Proteomes" id="UP001611339"/>
    </source>
</evidence>
<dbReference type="Proteomes" id="UP001611339">
    <property type="component" value="Unassembled WGS sequence"/>
</dbReference>